<dbReference type="InterPro" id="IPR036890">
    <property type="entry name" value="HATPase_C_sf"/>
</dbReference>
<evidence type="ECO:0000256" key="1">
    <source>
        <dbReference type="ARBA" id="ARBA00000085"/>
    </source>
</evidence>
<dbReference type="CDD" id="cd00082">
    <property type="entry name" value="HisKA"/>
    <property type="match status" value="1"/>
</dbReference>
<keyword evidence="5" id="KW-0418">Kinase</keyword>
<evidence type="ECO:0000259" key="8">
    <source>
        <dbReference type="PROSITE" id="PS50110"/>
    </source>
</evidence>
<dbReference type="Gene3D" id="3.30.565.10">
    <property type="entry name" value="Histidine kinase-like ATPase, C-terminal domain"/>
    <property type="match status" value="1"/>
</dbReference>
<dbReference type="GO" id="GO:0005886">
    <property type="term" value="C:plasma membrane"/>
    <property type="evidence" value="ECO:0007669"/>
    <property type="project" value="TreeGrafter"/>
</dbReference>
<dbReference type="Gene3D" id="2.10.70.100">
    <property type="match status" value="1"/>
</dbReference>
<dbReference type="InterPro" id="IPR005467">
    <property type="entry name" value="His_kinase_dom"/>
</dbReference>
<dbReference type="PRINTS" id="PR00344">
    <property type="entry name" value="BCTRLSENSOR"/>
</dbReference>
<dbReference type="AlphaFoldDB" id="A0A512DI06"/>
<dbReference type="Proteomes" id="UP000321523">
    <property type="component" value="Unassembled WGS sequence"/>
</dbReference>
<keyword evidence="3 6" id="KW-0597">Phosphoprotein</keyword>
<dbReference type="InterPro" id="IPR035965">
    <property type="entry name" value="PAS-like_dom_sf"/>
</dbReference>
<dbReference type="InterPro" id="IPR003594">
    <property type="entry name" value="HATPase_dom"/>
</dbReference>
<feature type="domain" description="PAC" evidence="9">
    <location>
        <begin position="147"/>
        <end position="199"/>
    </location>
</feature>
<dbReference type="SUPFAM" id="SSF52172">
    <property type="entry name" value="CheY-like"/>
    <property type="match status" value="1"/>
</dbReference>
<dbReference type="InterPro" id="IPR001789">
    <property type="entry name" value="Sig_transdc_resp-reg_receiver"/>
</dbReference>
<dbReference type="InterPro" id="IPR004358">
    <property type="entry name" value="Sig_transdc_His_kin-like_C"/>
</dbReference>
<evidence type="ECO:0000256" key="6">
    <source>
        <dbReference type="PROSITE-ProRule" id="PRU00169"/>
    </source>
</evidence>
<dbReference type="RefSeq" id="WP_052830770.1">
    <property type="nucleotide sequence ID" value="NZ_BJYZ01000002.1"/>
</dbReference>
<keyword evidence="4" id="KW-0808">Transferase</keyword>
<feature type="domain" description="Histidine kinase" evidence="7">
    <location>
        <begin position="217"/>
        <end position="430"/>
    </location>
</feature>
<evidence type="ECO:0000256" key="5">
    <source>
        <dbReference type="ARBA" id="ARBA00022777"/>
    </source>
</evidence>
<dbReference type="PANTHER" id="PTHR43047:SF9">
    <property type="entry name" value="HISTIDINE KINASE"/>
    <property type="match status" value="1"/>
</dbReference>
<accession>A0A512DI06</accession>
<dbReference type="PROSITE" id="PS50110">
    <property type="entry name" value="RESPONSE_REGULATORY"/>
    <property type="match status" value="1"/>
</dbReference>
<reference evidence="10 11" key="1">
    <citation type="submission" date="2019-07" db="EMBL/GenBank/DDBJ databases">
        <title>Whole genome shotgun sequence of Skermanella aerolata NBRC 106429.</title>
        <authorList>
            <person name="Hosoyama A."/>
            <person name="Uohara A."/>
            <person name="Ohji S."/>
            <person name="Ichikawa N."/>
        </authorList>
    </citation>
    <scope>NUCLEOTIDE SEQUENCE [LARGE SCALE GENOMIC DNA]</scope>
    <source>
        <strain evidence="10 11">NBRC 106429</strain>
    </source>
</reference>
<dbReference type="SUPFAM" id="SSF55785">
    <property type="entry name" value="PYP-like sensor domain (PAS domain)"/>
    <property type="match status" value="1"/>
</dbReference>
<evidence type="ECO:0000256" key="3">
    <source>
        <dbReference type="ARBA" id="ARBA00022553"/>
    </source>
</evidence>
<dbReference type="Pfam" id="PF00072">
    <property type="entry name" value="Response_reg"/>
    <property type="match status" value="1"/>
</dbReference>
<evidence type="ECO:0000313" key="10">
    <source>
        <dbReference type="EMBL" id="GEO36119.1"/>
    </source>
</evidence>
<dbReference type="GO" id="GO:0000155">
    <property type="term" value="F:phosphorelay sensor kinase activity"/>
    <property type="evidence" value="ECO:0007669"/>
    <property type="project" value="InterPro"/>
</dbReference>
<dbReference type="Gene3D" id="1.10.287.130">
    <property type="match status" value="1"/>
</dbReference>
<dbReference type="InterPro" id="IPR000700">
    <property type="entry name" value="PAS-assoc_C"/>
</dbReference>
<feature type="modified residue" description="4-aspartylphosphate" evidence="6">
    <location>
        <position position="505"/>
    </location>
</feature>
<organism evidence="10 11">
    <name type="scientific">Skermanella aerolata</name>
    <dbReference type="NCBI Taxonomy" id="393310"/>
    <lineage>
        <taxon>Bacteria</taxon>
        <taxon>Pseudomonadati</taxon>
        <taxon>Pseudomonadota</taxon>
        <taxon>Alphaproteobacteria</taxon>
        <taxon>Rhodospirillales</taxon>
        <taxon>Azospirillaceae</taxon>
        <taxon>Skermanella</taxon>
    </lineage>
</organism>
<dbReference type="InterPro" id="IPR013655">
    <property type="entry name" value="PAS_fold_3"/>
</dbReference>
<dbReference type="PANTHER" id="PTHR43047">
    <property type="entry name" value="TWO-COMPONENT HISTIDINE PROTEIN KINASE"/>
    <property type="match status" value="1"/>
</dbReference>
<proteinExistence type="predicted"/>
<dbReference type="EC" id="2.7.13.3" evidence="2"/>
<dbReference type="NCBIfam" id="TIGR00229">
    <property type="entry name" value="sensory_box"/>
    <property type="match status" value="1"/>
</dbReference>
<sequence length="569" mass="62529">MPNDTATEVSTSATGLVSSGLVSSGLVSSGLVATELAAANHSLSETNADLERRVLERTTELAHANGLLRLKEQTLRLAQHFGGAGTWDWEIGTGRLTWSDCYGSPDCLDDDSTPGTYSDWLETLLPEDRVEVERRLNACLLGQEDEFVIEYRIDHPPRDIRWMAGRGRCIRDDAGKPVRMIGLRIDITDRRRAEEAARAARDEAERANLDKSRFLAAASHDLRQPVQAASLFLGMLERRDLDPETRDLVGMVSSSLEGLRGMLNGLLEVARLEAGIVDPQMRDFPIDDLLHRLASEFEEQARVKRLWLQVPPASLVVSSDPLLLELILRNLISNAIKYTDRGGVTVECRELDGCGVVEVADTGRGIPDDKFTVIFEDFRQLDNPARDRARGFGLGLATVSRVARLLGYDIGLRSELNNGSVFSFKIPLASGHETAGSGRTDLLAEAPGDLTGRSIVVVEDDPAILMALEMLLGDWGLEVHSASSVQDVPTLLDGLDRVPDLLAVDYRLPNGSSGLDVVDIVHRRWPVPAILMTGDTAPERLTEAKRSGYRLLHKPINPDDLRRTLVDCL</sequence>
<dbReference type="SMART" id="SM00388">
    <property type="entry name" value="HisKA"/>
    <property type="match status" value="1"/>
</dbReference>
<dbReference type="EMBL" id="BJYZ01000002">
    <property type="protein sequence ID" value="GEO36119.1"/>
    <property type="molecule type" value="Genomic_DNA"/>
</dbReference>
<dbReference type="InterPro" id="IPR011006">
    <property type="entry name" value="CheY-like_superfamily"/>
</dbReference>
<dbReference type="SUPFAM" id="SSF47384">
    <property type="entry name" value="Homodimeric domain of signal transducing histidine kinase"/>
    <property type="match status" value="1"/>
</dbReference>
<evidence type="ECO:0000256" key="2">
    <source>
        <dbReference type="ARBA" id="ARBA00012438"/>
    </source>
</evidence>
<dbReference type="CDD" id="cd00130">
    <property type="entry name" value="PAS"/>
    <property type="match status" value="1"/>
</dbReference>
<evidence type="ECO:0000259" key="9">
    <source>
        <dbReference type="PROSITE" id="PS50113"/>
    </source>
</evidence>
<dbReference type="FunFam" id="3.30.565.10:FF:000049">
    <property type="entry name" value="Two-component sensor histidine kinase"/>
    <property type="match status" value="1"/>
</dbReference>
<comment type="caution">
    <text evidence="10">The sequence shown here is derived from an EMBL/GenBank/DDBJ whole genome shotgun (WGS) entry which is preliminary data.</text>
</comment>
<dbReference type="InterPro" id="IPR003661">
    <property type="entry name" value="HisK_dim/P_dom"/>
</dbReference>
<dbReference type="PROSITE" id="PS50113">
    <property type="entry name" value="PAC"/>
    <property type="match status" value="1"/>
</dbReference>
<protein>
    <recommendedName>
        <fullName evidence="2">histidine kinase</fullName>
        <ecNumber evidence="2">2.7.13.3</ecNumber>
    </recommendedName>
</protein>
<dbReference type="Gene3D" id="3.40.50.2300">
    <property type="match status" value="1"/>
</dbReference>
<dbReference type="SMART" id="SM00448">
    <property type="entry name" value="REC"/>
    <property type="match status" value="1"/>
</dbReference>
<dbReference type="Pfam" id="PF02518">
    <property type="entry name" value="HATPase_c"/>
    <property type="match status" value="1"/>
</dbReference>
<dbReference type="PROSITE" id="PS50109">
    <property type="entry name" value="HIS_KIN"/>
    <property type="match status" value="1"/>
</dbReference>
<dbReference type="CDD" id="cd00156">
    <property type="entry name" value="REC"/>
    <property type="match status" value="1"/>
</dbReference>
<gene>
    <name evidence="10" type="ORF">SAE02_02670</name>
</gene>
<evidence type="ECO:0000256" key="4">
    <source>
        <dbReference type="ARBA" id="ARBA00022679"/>
    </source>
</evidence>
<dbReference type="InterPro" id="IPR036097">
    <property type="entry name" value="HisK_dim/P_sf"/>
</dbReference>
<evidence type="ECO:0000313" key="11">
    <source>
        <dbReference type="Proteomes" id="UP000321523"/>
    </source>
</evidence>
<evidence type="ECO:0000259" key="7">
    <source>
        <dbReference type="PROSITE" id="PS50109"/>
    </source>
</evidence>
<comment type="catalytic activity">
    <reaction evidence="1">
        <text>ATP + protein L-histidine = ADP + protein N-phospho-L-histidine.</text>
        <dbReference type="EC" id="2.7.13.3"/>
    </reaction>
</comment>
<keyword evidence="11" id="KW-1185">Reference proteome</keyword>
<dbReference type="Pfam" id="PF08447">
    <property type="entry name" value="PAS_3"/>
    <property type="match status" value="1"/>
</dbReference>
<name>A0A512DI06_9PROT</name>
<dbReference type="InterPro" id="IPR000014">
    <property type="entry name" value="PAS"/>
</dbReference>
<feature type="domain" description="Response regulatory" evidence="8">
    <location>
        <begin position="454"/>
        <end position="569"/>
    </location>
</feature>
<dbReference type="SUPFAM" id="SSF55874">
    <property type="entry name" value="ATPase domain of HSP90 chaperone/DNA topoisomerase II/histidine kinase"/>
    <property type="match status" value="1"/>
</dbReference>
<dbReference type="SMART" id="SM00387">
    <property type="entry name" value="HATPase_c"/>
    <property type="match status" value="1"/>
</dbReference>
<dbReference type="Pfam" id="PF00512">
    <property type="entry name" value="HisKA"/>
    <property type="match status" value="1"/>
</dbReference>
<dbReference type="Gene3D" id="3.30.450.20">
    <property type="entry name" value="PAS domain"/>
    <property type="match status" value="1"/>
</dbReference>
<dbReference type="GO" id="GO:0009927">
    <property type="term" value="F:histidine phosphotransfer kinase activity"/>
    <property type="evidence" value="ECO:0007669"/>
    <property type="project" value="TreeGrafter"/>
</dbReference>